<dbReference type="Pfam" id="PF07690">
    <property type="entry name" value="MFS_1"/>
    <property type="match status" value="2"/>
</dbReference>
<feature type="transmembrane region" description="Helical" evidence="2">
    <location>
        <begin position="416"/>
        <end position="436"/>
    </location>
</feature>
<feature type="transmembrane region" description="Helical" evidence="2">
    <location>
        <begin position="264"/>
        <end position="283"/>
    </location>
</feature>
<feature type="transmembrane region" description="Helical" evidence="2">
    <location>
        <begin position="492"/>
        <end position="519"/>
    </location>
</feature>
<evidence type="ECO:0000256" key="2">
    <source>
        <dbReference type="SAM" id="Phobius"/>
    </source>
</evidence>
<dbReference type="Gene3D" id="1.20.1250.20">
    <property type="entry name" value="MFS general substrate transporter like domains"/>
    <property type="match status" value="2"/>
</dbReference>
<dbReference type="SUPFAM" id="SSF103473">
    <property type="entry name" value="MFS general substrate transporter"/>
    <property type="match status" value="2"/>
</dbReference>
<dbReference type="InterPro" id="IPR036259">
    <property type="entry name" value="MFS_trans_sf"/>
</dbReference>
<dbReference type="AlphaFoldDB" id="A0AAQ4FMP4"/>
<dbReference type="InterPro" id="IPR011701">
    <property type="entry name" value="MFS"/>
</dbReference>
<dbReference type="PANTHER" id="PTHR11360:SF303">
    <property type="entry name" value="MAJOR FACILITATOR SUPERFAMILY (MFS) PROFILE DOMAIN-CONTAINING PROTEIN"/>
    <property type="match status" value="1"/>
</dbReference>
<evidence type="ECO:0000313" key="4">
    <source>
        <dbReference type="Proteomes" id="UP001321473"/>
    </source>
</evidence>
<feature type="transmembrane region" description="Helical" evidence="2">
    <location>
        <begin position="735"/>
        <end position="758"/>
    </location>
</feature>
<feature type="transmembrane region" description="Helical" evidence="2">
    <location>
        <begin position="132"/>
        <end position="153"/>
    </location>
</feature>
<feature type="transmembrane region" description="Helical" evidence="2">
    <location>
        <begin position="559"/>
        <end position="577"/>
    </location>
</feature>
<dbReference type="EMBL" id="JARKHS020000875">
    <property type="protein sequence ID" value="KAK8788376.1"/>
    <property type="molecule type" value="Genomic_DNA"/>
</dbReference>
<feature type="transmembrane region" description="Helical" evidence="2">
    <location>
        <begin position="25"/>
        <end position="44"/>
    </location>
</feature>
<feature type="transmembrane region" description="Helical" evidence="2">
    <location>
        <begin position="354"/>
        <end position="374"/>
    </location>
</feature>
<proteinExistence type="predicted"/>
<evidence type="ECO:0000256" key="1">
    <source>
        <dbReference type="SAM" id="MobiDB-lite"/>
    </source>
</evidence>
<gene>
    <name evidence="3" type="ORF">V5799_021848</name>
</gene>
<feature type="region of interest" description="Disordered" evidence="1">
    <location>
        <begin position="952"/>
        <end position="975"/>
    </location>
</feature>
<feature type="transmembrane region" description="Helical" evidence="2">
    <location>
        <begin position="100"/>
        <end position="120"/>
    </location>
</feature>
<keyword evidence="4" id="KW-1185">Reference proteome</keyword>
<feature type="transmembrane region" description="Helical" evidence="2">
    <location>
        <begin position="531"/>
        <end position="552"/>
    </location>
</feature>
<feature type="transmembrane region" description="Helical" evidence="2">
    <location>
        <begin position="646"/>
        <end position="667"/>
    </location>
</feature>
<feature type="region of interest" description="Disordered" evidence="1">
    <location>
        <begin position="190"/>
        <end position="211"/>
    </location>
</feature>
<dbReference type="Proteomes" id="UP001321473">
    <property type="component" value="Unassembled WGS sequence"/>
</dbReference>
<feature type="transmembrane region" description="Helical" evidence="2">
    <location>
        <begin position="321"/>
        <end position="342"/>
    </location>
</feature>
<comment type="caution">
    <text evidence="3">The sequence shown here is derived from an EMBL/GenBank/DDBJ whole genome shotgun (WGS) entry which is preliminary data.</text>
</comment>
<dbReference type="InterPro" id="IPR050327">
    <property type="entry name" value="Proton-linked_MCT"/>
</dbReference>
<feature type="transmembrane region" description="Helical" evidence="2">
    <location>
        <begin position="64"/>
        <end position="93"/>
    </location>
</feature>
<feature type="transmembrane region" description="Helical" evidence="2">
    <location>
        <begin position="860"/>
        <end position="880"/>
    </location>
</feature>
<feature type="transmembrane region" description="Helical" evidence="2">
    <location>
        <begin position="824"/>
        <end position="848"/>
    </location>
</feature>
<feature type="transmembrane region" description="Helical" evidence="2">
    <location>
        <begin position="617"/>
        <end position="640"/>
    </location>
</feature>
<feature type="transmembrane region" description="Helical" evidence="2">
    <location>
        <begin position="295"/>
        <end position="315"/>
    </location>
</feature>
<feature type="compositionally biased region" description="Basic and acidic residues" evidence="1">
    <location>
        <begin position="198"/>
        <end position="211"/>
    </location>
</feature>
<feature type="transmembrane region" description="Helical" evidence="2">
    <location>
        <begin position="801"/>
        <end position="818"/>
    </location>
</feature>
<keyword evidence="2" id="KW-0812">Transmembrane</keyword>
<protein>
    <recommendedName>
        <fullName evidence="5">Monocarboxylate transporter</fullName>
    </recommendedName>
</protein>
<dbReference type="FunFam" id="1.20.1250.20:FF:000462">
    <property type="entry name" value="Monocarboxylate transporter, putative"/>
    <property type="match status" value="1"/>
</dbReference>
<dbReference type="PANTHER" id="PTHR11360">
    <property type="entry name" value="MONOCARBOXYLATE TRANSPORTER"/>
    <property type="match status" value="1"/>
</dbReference>
<dbReference type="FunFam" id="1.20.1250.20:FF:001665">
    <property type="entry name" value="Monocarboxylate transporter, putative"/>
    <property type="match status" value="1"/>
</dbReference>
<keyword evidence="2" id="KW-1133">Transmembrane helix</keyword>
<dbReference type="GO" id="GO:0008028">
    <property type="term" value="F:monocarboxylic acid transmembrane transporter activity"/>
    <property type="evidence" value="ECO:0007669"/>
    <property type="project" value="TreeGrafter"/>
</dbReference>
<feature type="transmembrane region" description="Helical" evidence="2">
    <location>
        <begin position="221"/>
        <end position="244"/>
    </location>
</feature>
<keyword evidence="2" id="KW-0472">Membrane</keyword>
<name>A0AAQ4FMP4_AMBAM</name>
<feature type="transmembrane region" description="Helical" evidence="2">
    <location>
        <begin position="892"/>
        <end position="913"/>
    </location>
</feature>
<evidence type="ECO:0008006" key="5">
    <source>
        <dbReference type="Google" id="ProtNLM"/>
    </source>
</evidence>
<feature type="transmembrane region" description="Helical" evidence="2">
    <location>
        <begin position="583"/>
        <end position="605"/>
    </location>
</feature>
<accession>A0AAQ4FMP4</accession>
<feature type="transmembrane region" description="Helical" evidence="2">
    <location>
        <begin position="770"/>
        <end position="789"/>
    </location>
</feature>
<evidence type="ECO:0000313" key="3">
    <source>
        <dbReference type="EMBL" id="KAK8788376.1"/>
    </source>
</evidence>
<organism evidence="3 4">
    <name type="scientific">Amblyomma americanum</name>
    <name type="common">Lone star tick</name>
    <dbReference type="NCBI Taxonomy" id="6943"/>
    <lineage>
        <taxon>Eukaryota</taxon>
        <taxon>Metazoa</taxon>
        <taxon>Ecdysozoa</taxon>
        <taxon>Arthropoda</taxon>
        <taxon>Chelicerata</taxon>
        <taxon>Arachnida</taxon>
        <taxon>Acari</taxon>
        <taxon>Parasitiformes</taxon>
        <taxon>Ixodida</taxon>
        <taxon>Ixodoidea</taxon>
        <taxon>Ixodidae</taxon>
        <taxon>Amblyomminae</taxon>
        <taxon>Amblyomma</taxon>
    </lineage>
</organism>
<sequence>MAVQEECRAGKAKAALQETRGIDQCWYVAVICALTTLFASATIRSSGFLYVGIMKEFNVDRGQAAWPICLMGAMGDMVGLGSGLVFMTLPIFVNQYFDKYRAFAVGIMYTGSTCSAFVFPRLLLFLEQTYNFRSSVMIFGALIAHIAAISLVLKEPIWIRRKRAEDGRASKQAKLVFTIQKETSRSVCHGTQQDLTDMEGKKGDAKGKEKKPVNPWGLRHALTAFTSPMFYVVMMTYIIFYYNFDVFMATVVDYAIDKGTALEAAVGLIPLFSMTDMFGRLCIPLLSDKGYVSRSGLAMLTYFWMAVVLQAFPLVTGYYQALAACLCFAMGIGSGVTLYPTLMADYMGIQRLPLSYGIVGAVAGPLFILKPFFIAQAKEGFRKKVHNERCRILAHWHCEAVRKGYFRDYVGSYDNMYRFLSGALIVLALVWLAVALSESRYTQASRVVIKGSPFTVNAGLGHQQERMAGEEGHTAVSAKAPPKKERGVDECWHVAVICALTTFLTSATIRSSGFLYIGIMKEFNADRGQAAWPICLMGAMANMVGIVSGPLCQKYTAPPVMFAGSIIMAGGIIASSFAPTITWIAITQGIIFGLGSGLVFMTLPIYINQYFDKYKGFALGITYTGSTSSAFVFPRLLLFLEQTYNFRSSVMIFGALIAHVIAISLLLKEPSWIRMKRAEDGRALKHAKMVFTIQKEASRELANGEGKKRNPKEKEKKPVNPWGLRHGLTVLECPMFYVVMVTYIVFGYNFDVFMATVVDFAIDKGTALEAAVGLIPLFSMTDTFGRLCIPLLADKGYVTRSFLAMLTYLWMAIVLQSFPLASGYYQVLAACLCLATAIGCGVTMYPTLMAHYMGIQRLPLSYGIVGTVAGPLFILKPFFIGYFRDYVGSYDNMYRCLSGGVFILALVWFAVVVSESRKQKAWRPTSAGASEAIIVAGHAFYCNPGFGATTEGASDGNIPEPETNKSGIECGKECK</sequence>
<reference evidence="3 4" key="1">
    <citation type="journal article" date="2023" name="Arcadia Sci">
        <title>De novo assembly of a long-read Amblyomma americanum tick genome.</title>
        <authorList>
            <person name="Chou S."/>
            <person name="Poskanzer K.E."/>
            <person name="Rollins M."/>
            <person name="Thuy-Boun P.S."/>
        </authorList>
    </citation>
    <scope>NUCLEOTIDE SEQUENCE [LARGE SCALE GENOMIC DNA]</scope>
    <source>
        <strain evidence="3">F_SG_1</strain>
        <tissue evidence="3">Salivary glands</tissue>
    </source>
</reference>